<proteinExistence type="predicted"/>
<feature type="region of interest" description="Disordered" evidence="1">
    <location>
        <begin position="21"/>
        <end position="75"/>
    </location>
</feature>
<sequence>MLGKAMTILLSATAKRSFATTTPARLKRQGASASTSASQPVFKKDLRPPPAPPARSLPSPVSASDYGSASEGRRLGGKVGSIYASYQALPYRTKLVFWTCGAGFAGMGLMVADKLEELFPARNNRSKPVGGEEEVITARYIGYEKEENKPKLFSVSVVDRK</sequence>
<evidence type="ECO:0000256" key="1">
    <source>
        <dbReference type="SAM" id="MobiDB-lite"/>
    </source>
</evidence>
<name>A0A1K0HEE9_9BASI</name>
<dbReference type="AlphaFoldDB" id="A0A1K0HEE9"/>
<reference evidence="3" key="1">
    <citation type="submission" date="2016-04" db="EMBL/GenBank/DDBJ databases">
        <authorList>
            <person name="Guldener U."/>
            <person name="Guldener U."/>
        </authorList>
    </citation>
    <scope>NUCLEOTIDE SEQUENCE [LARGE SCALE GENOMIC DNA]</scope>
    <source>
        <strain evidence="3">UB2112</strain>
    </source>
</reference>
<gene>
    <name evidence="2" type="ORF">UBRO_20921</name>
</gene>
<accession>A0A1K0HEE9</accession>
<dbReference type="OrthoDB" id="2555959at2759"/>
<organism evidence="2 3">
    <name type="scientific">Ustilago bromivora</name>
    <dbReference type="NCBI Taxonomy" id="307758"/>
    <lineage>
        <taxon>Eukaryota</taxon>
        <taxon>Fungi</taxon>
        <taxon>Dikarya</taxon>
        <taxon>Basidiomycota</taxon>
        <taxon>Ustilaginomycotina</taxon>
        <taxon>Ustilaginomycetes</taxon>
        <taxon>Ustilaginales</taxon>
        <taxon>Ustilaginaceae</taxon>
        <taxon>Ustilago</taxon>
    </lineage>
</organism>
<dbReference type="EMBL" id="LT558134">
    <property type="protein sequence ID" value="SAM85657.1"/>
    <property type="molecule type" value="Genomic_DNA"/>
</dbReference>
<evidence type="ECO:0000313" key="2">
    <source>
        <dbReference type="EMBL" id="SAM85657.1"/>
    </source>
</evidence>
<dbReference type="Proteomes" id="UP000179920">
    <property type="component" value="Chromosome XVIII"/>
</dbReference>
<protein>
    <submittedName>
        <fullName evidence="2">Uncharacterized protein</fullName>
    </submittedName>
</protein>
<evidence type="ECO:0000313" key="3">
    <source>
        <dbReference type="Proteomes" id="UP000179920"/>
    </source>
</evidence>